<evidence type="ECO:0000313" key="3">
    <source>
        <dbReference type="EMBL" id="RJE27088.1"/>
    </source>
</evidence>
<organism evidence="3 4">
    <name type="scientific">Aspergillus sclerotialis</name>
    <dbReference type="NCBI Taxonomy" id="2070753"/>
    <lineage>
        <taxon>Eukaryota</taxon>
        <taxon>Fungi</taxon>
        <taxon>Dikarya</taxon>
        <taxon>Ascomycota</taxon>
        <taxon>Pezizomycotina</taxon>
        <taxon>Eurotiomycetes</taxon>
        <taxon>Eurotiomycetidae</taxon>
        <taxon>Eurotiales</taxon>
        <taxon>Aspergillaceae</taxon>
        <taxon>Aspergillus</taxon>
        <taxon>Aspergillus subgen. Polypaecilum</taxon>
    </lineage>
</organism>
<dbReference type="STRING" id="2070753.A0A3A2ZVA7"/>
<accession>A0A3A2ZVA7</accession>
<dbReference type="Pfam" id="PF09159">
    <property type="entry name" value="Ydc2-catalyt"/>
    <property type="match status" value="1"/>
</dbReference>
<evidence type="ECO:0000313" key="4">
    <source>
        <dbReference type="Proteomes" id="UP000266188"/>
    </source>
</evidence>
<proteinExistence type="predicted"/>
<sequence>MRLTSALFSPPQRDWLRSLTAQHLRRISHSIGTKISGTKSDVIRRINLGLDACEYKRAGLPNPNDPTAPVTPREMRILSIDMGVQNLAYAHFVIPPDWRKTIDDPNRPRAILTAWRKIAVQDIIHLKNGTEPHRPSKSALKENRLTVSDEKEMPSINPAVYAEYAYNLVSTLLDKHNPTHVLIERQRLRNGGGPNVFEWVLRVGMFESMIYSALYTLQRERGLNVFVDAIDPARVVSTVQEKQADALGEELKQQVASGGTGINNLNTKRLRVDLVGRWLGTWAEKAQLATTSISPYESNVELPDPSGKSGADPDFRPEDESDKYFKLIVSEEDQALRGFALHYLEEWQRNLLRRRPDPNPANRLEKKYNVTAKMHSESDIRKLDDLADCLVQGLTWLDWHIMRDKILRGGVDALTWHNIAIPNTKKLRKLRK</sequence>
<dbReference type="GO" id="GO:0070336">
    <property type="term" value="F:flap-structured DNA binding"/>
    <property type="evidence" value="ECO:0007669"/>
    <property type="project" value="TreeGrafter"/>
</dbReference>
<dbReference type="PANTHER" id="PTHR28072">
    <property type="entry name" value="CRUCIFORM CUTTING ENDONUCLEASE 1, MITOCHONDRIAL-RELATED"/>
    <property type="match status" value="1"/>
</dbReference>
<keyword evidence="4" id="KW-1185">Reference proteome</keyword>
<dbReference type="InterPro" id="IPR015242">
    <property type="entry name" value="Ydc2_cat"/>
</dbReference>
<comment type="caution">
    <text evidence="3">The sequence shown here is derived from an EMBL/GenBank/DDBJ whole genome shotgun (WGS) entry which is preliminary data.</text>
</comment>
<dbReference type="Proteomes" id="UP000266188">
    <property type="component" value="Unassembled WGS sequence"/>
</dbReference>
<feature type="region of interest" description="Disordered" evidence="1">
    <location>
        <begin position="296"/>
        <end position="317"/>
    </location>
</feature>
<dbReference type="GO" id="GO:0004520">
    <property type="term" value="F:DNA endonuclease activity"/>
    <property type="evidence" value="ECO:0007669"/>
    <property type="project" value="TreeGrafter"/>
</dbReference>
<dbReference type="GO" id="GO:0000403">
    <property type="term" value="F:Y-form DNA binding"/>
    <property type="evidence" value="ECO:0007669"/>
    <property type="project" value="TreeGrafter"/>
</dbReference>
<dbReference type="InterPro" id="IPR012337">
    <property type="entry name" value="RNaseH-like_sf"/>
</dbReference>
<dbReference type="AlphaFoldDB" id="A0A3A2ZVA7"/>
<dbReference type="CDD" id="cd16963">
    <property type="entry name" value="CCE1"/>
    <property type="match status" value="1"/>
</dbReference>
<dbReference type="GO" id="GO:0000402">
    <property type="term" value="F:crossed form four-way junction DNA binding"/>
    <property type="evidence" value="ECO:0007669"/>
    <property type="project" value="TreeGrafter"/>
</dbReference>
<dbReference type="SUPFAM" id="SSF53098">
    <property type="entry name" value="Ribonuclease H-like"/>
    <property type="match status" value="1"/>
</dbReference>
<evidence type="ECO:0000256" key="1">
    <source>
        <dbReference type="SAM" id="MobiDB-lite"/>
    </source>
</evidence>
<reference evidence="4" key="1">
    <citation type="submission" date="2017-02" db="EMBL/GenBank/DDBJ databases">
        <authorList>
            <person name="Tafer H."/>
            <person name="Lopandic K."/>
        </authorList>
    </citation>
    <scope>NUCLEOTIDE SEQUENCE [LARGE SCALE GENOMIC DNA]</scope>
    <source>
        <strain evidence="4">CBS 366.77</strain>
    </source>
</reference>
<feature type="domain" description="Mitochondrial resolvase Ydc2 catalytic" evidence="2">
    <location>
        <begin position="77"/>
        <end position="406"/>
    </location>
</feature>
<dbReference type="InterPro" id="IPR039197">
    <property type="entry name" value="Mrs1/Cce1"/>
</dbReference>
<dbReference type="GO" id="GO:0005739">
    <property type="term" value="C:mitochondrion"/>
    <property type="evidence" value="ECO:0007669"/>
    <property type="project" value="TreeGrafter"/>
</dbReference>
<gene>
    <name evidence="3" type="ORF">PHISCL_00555</name>
</gene>
<dbReference type="Gene3D" id="3.30.420.10">
    <property type="entry name" value="Ribonuclease H-like superfamily/Ribonuclease H"/>
    <property type="match status" value="1"/>
</dbReference>
<dbReference type="InterPro" id="IPR036397">
    <property type="entry name" value="RNaseH_sf"/>
</dbReference>
<dbReference type="PANTHER" id="PTHR28072:SF1">
    <property type="entry name" value="CRUCIFORM CUTTING ENDONUCLEASE 1, MITOCHONDRIAL-RELATED"/>
    <property type="match status" value="1"/>
</dbReference>
<dbReference type="EMBL" id="MVGC01000009">
    <property type="protein sequence ID" value="RJE27088.1"/>
    <property type="molecule type" value="Genomic_DNA"/>
</dbReference>
<dbReference type="OrthoDB" id="5552842at2759"/>
<name>A0A3A2ZVA7_9EURO</name>
<evidence type="ECO:0000259" key="2">
    <source>
        <dbReference type="Pfam" id="PF09159"/>
    </source>
</evidence>
<protein>
    <submittedName>
        <fullName evidence="3">Crossover junction endodeoxyribonuclease activity</fullName>
    </submittedName>
</protein>